<name>A0AAV4VB00_CAEEX</name>
<organism evidence="1 2">
    <name type="scientific">Caerostris extrusa</name>
    <name type="common">Bark spider</name>
    <name type="synonym">Caerostris bankana</name>
    <dbReference type="NCBI Taxonomy" id="172846"/>
    <lineage>
        <taxon>Eukaryota</taxon>
        <taxon>Metazoa</taxon>
        <taxon>Ecdysozoa</taxon>
        <taxon>Arthropoda</taxon>
        <taxon>Chelicerata</taxon>
        <taxon>Arachnida</taxon>
        <taxon>Araneae</taxon>
        <taxon>Araneomorphae</taxon>
        <taxon>Entelegynae</taxon>
        <taxon>Araneoidea</taxon>
        <taxon>Araneidae</taxon>
        <taxon>Caerostris</taxon>
    </lineage>
</organism>
<sequence>MPDSFFLPCLEVANSVAMVSAENRNWNRNSLSLLFVTFTFPEENLEPRERSSIFIEHLSRWCESEIFSFPAMSAGHERLLLWLLRYLRHAGESQGHI</sequence>
<protein>
    <submittedName>
        <fullName evidence="1">Uncharacterized protein</fullName>
    </submittedName>
</protein>
<dbReference type="EMBL" id="BPLR01014212">
    <property type="protein sequence ID" value="GIY67179.1"/>
    <property type="molecule type" value="Genomic_DNA"/>
</dbReference>
<reference evidence="1 2" key="1">
    <citation type="submission" date="2021-06" db="EMBL/GenBank/DDBJ databases">
        <title>Caerostris extrusa draft genome.</title>
        <authorList>
            <person name="Kono N."/>
            <person name="Arakawa K."/>
        </authorList>
    </citation>
    <scope>NUCLEOTIDE SEQUENCE [LARGE SCALE GENOMIC DNA]</scope>
</reference>
<accession>A0AAV4VB00</accession>
<comment type="caution">
    <text evidence="1">The sequence shown here is derived from an EMBL/GenBank/DDBJ whole genome shotgun (WGS) entry which is preliminary data.</text>
</comment>
<dbReference type="Proteomes" id="UP001054945">
    <property type="component" value="Unassembled WGS sequence"/>
</dbReference>
<gene>
    <name evidence="1" type="ORF">CEXT_166981</name>
</gene>
<evidence type="ECO:0000313" key="2">
    <source>
        <dbReference type="Proteomes" id="UP001054945"/>
    </source>
</evidence>
<dbReference type="AlphaFoldDB" id="A0AAV4VB00"/>
<keyword evidence="2" id="KW-1185">Reference proteome</keyword>
<evidence type="ECO:0000313" key="1">
    <source>
        <dbReference type="EMBL" id="GIY67179.1"/>
    </source>
</evidence>
<proteinExistence type="predicted"/>